<feature type="transmembrane region" description="Helical" evidence="1">
    <location>
        <begin position="220"/>
        <end position="239"/>
    </location>
</feature>
<protein>
    <recommendedName>
        <fullName evidence="4">ABC transporter permease</fullName>
    </recommendedName>
</protein>
<feature type="transmembrane region" description="Helical" evidence="1">
    <location>
        <begin position="92"/>
        <end position="121"/>
    </location>
</feature>
<evidence type="ECO:0000256" key="1">
    <source>
        <dbReference type="SAM" id="Phobius"/>
    </source>
</evidence>
<evidence type="ECO:0000313" key="2">
    <source>
        <dbReference type="EMBL" id="MFB9770490.1"/>
    </source>
</evidence>
<feature type="transmembrane region" description="Helical" evidence="1">
    <location>
        <begin position="23"/>
        <end position="41"/>
    </location>
</feature>
<feature type="transmembrane region" description="Helical" evidence="1">
    <location>
        <begin position="61"/>
        <end position="80"/>
    </location>
</feature>
<name>A0ABV5WWH7_9LACO</name>
<feature type="transmembrane region" description="Helical" evidence="1">
    <location>
        <begin position="133"/>
        <end position="158"/>
    </location>
</feature>
<dbReference type="Proteomes" id="UP001589691">
    <property type="component" value="Unassembled WGS sequence"/>
</dbReference>
<reference evidence="2 3" key="1">
    <citation type="submission" date="2024-09" db="EMBL/GenBank/DDBJ databases">
        <authorList>
            <person name="Sun Q."/>
            <person name="Mori K."/>
        </authorList>
    </citation>
    <scope>NUCLEOTIDE SEQUENCE [LARGE SCALE GENOMIC DNA]</scope>
    <source>
        <strain evidence="2 3">TBRC 4576</strain>
    </source>
</reference>
<gene>
    <name evidence="2" type="ORF">ACFFLI_11505</name>
</gene>
<evidence type="ECO:0008006" key="4">
    <source>
        <dbReference type="Google" id="ProtNLM"/>
    </source>
</evidence>
<keyword evidence="1" id="KW-0472">Membrane</keyword>
<feature type="transmembrane region" description="Helical" evidence="1">
    <location>
        <begin position="165"/>
        <end position="183"/>
    </location>
</feature>
<keyword evidence="1" id="KW-0812">Transmembrane</keyword>
<comment type="caution">
    <text evidence="2">The sequence shown here is derived from an EMBL/GenBank/DDBJ whole genome shotgun (WGS) entry which is preliminary data.</text>
</comment>
<proteinExistence type="predicted"/>
<keyword evidence="3" id="KW-1185">Reference proteome</keyword>
<accession>A0ABV5WWH7</accession>
<dbReference type="EMBL" id="JBHLZY010000026">
    <property type="protein sequence ID" value="MFB9770490.1"/>
    <property type="molecule type" value="Genomic_DNA"/>
</dbReference>
<dbReference type="RefSeq" id="WP_137641887.1">
    <property type="nucleotide sequence ID" value="NZ_BJEA01000003.1"/>
</dbReference>
<sequence>MHKYWMQVFIYTNYFFKVLRDDLGVLVYTIGLPVVFLGLNTSRFIGTPLTTLQFADRVLPFIAWMIFSNVLVAMTSIGQLREHGYLKQYRTLVVNVSVLIVSELLVTVTLLAVTLIIVAAVAAGAFHLAFWQLLWQLGLTLVLVYPPTVGFCLPVLAVAMNTKTLNAVLNVVTLVVMFGSAAINQVMTPSLTNPIINLMSPVYFDLNVFIALTQGQLLRYVGTYLLVLVFWGCVGHWSYRHLVILPKEAA</sequence>
<organism evidence="2 3">
    <name type="scientific">Lactiplantibacillus modestisalitolerans</name>
    <dbReference type="NCBI Taxonomy" id="1457219"/>
    <lineage>
        <taxon>Bacteria</taxon>
        <taxon>Bacillati</taxon>
        <taxon>Bacillota</taxon>
        <taxon>Bacilli</taxon>
        <taxon>Lactobacillales</taxon>
        <taxon>Lactobacillaceae</taxon>
        <taxon>Lactiplantibacillus</taxon>
    </lineage>
</organism>
<keyword evidence="1" id="KW-1133">Transmembrane helix</keyword>
<evidence type="ECO:0000313" key="3">
    <source>
        <dbReference type="Proteomes" id="UP001589691"/>
    </source>
</evidence>